<dbReference type="EMBL" id="CP067089">
    <property type="protein sequence ID" value="QQO10823.1"/>
    <property type="molecule type" value="Genomic_DNA"/>
</dbReference>
<dbReference type="AlphaFoldDB" id="A0A7T7XQW1"/>
<name>A0A7T7XQW1_9SPIR</name>
<evidence type="ECO:0000259" key="4">
    <source>
        <dbReference type="PROSITE" id="PS01124"/>
    </source>
</evidence>
<gene>
    <name evidence="5" type="ORF">JFL75_07875</name>
</gene>
<dbReference type="PANTHER" id="PTHR43280:SF27">
    <property type="entry name" value="TRANSCRIPTIONAL REGULATOR MTLR"/>
    <property type="match status" value="1"/>
</dbReference>
<dbReference type="Pfam" id="PF12833">
    <property type="entry name" value="HTH_18"/>
    <property type="match status" value="1"/>
</dbReference>
<sequence>MNNSELGITLVRKTRASTNPSRHFHLSWELMYIVSGTRTFFYANRTVTLKGGDFICIGPGILHRALHKYNEECDIINVYFDNTGTNLFAALRPVLEDWSRRDLPLISVPEFDRDRITGTLVSAAAEIEGQPAHFVPMVSAILTNTLVELFRLSPAASPLKAAGEKNREITRIIDYVNRNFRTPLSLKILSREFLFSESYISRIFTWYTHYTFIEYLNALRVREACRLLSEGSRQVSDIAEECGFGSITQFGRCFRKITGQAPLAYRKGKGRL</sequence>
<evidence type="ECO:0000256" key="2">
    <source>
        <dbReference type="ARBA" id="ARBA00023125"/>
    </source>
</evidence>
<keyword evidence="2" id="KW-0238">DNA-binding</keyword>
<evidence type="ECO:0000313" key="5">
    <source>
        <dbReference type="EMBL" id="QQO10823.1"/>
    </source>
</evidence>
<accession>A0A7T7XQW1</accession>
<dbReference type="GO" id="GO:0043565">
    <property type="term" value="F:sequence-specific DNA binding"/>
    <property type="evidence" value="ECO:0007669"/>
    <property type="project" value="InterPro"/>
</dbReference>
<dbReference type="CDD" id="cd02208">
    <property type="entry name" value="cupin_RmlC-like"/>
    <property type="match status" value="1"/>
</dbReference>
<feature type="domain" description="HTH araC/xylS-type" evidence="4">
    <location>
        <begin position="170"/>
        <end position="268"/>
    </location>
</feature>
<dbReference type="PROSITE" id="PS00041">
    <property type="entry name" value="HTH_ARAC_FAMILY_1"/>
    <property type="match status" value="1"/>
</dbReference>
<reference evidence="5" key="1">
    <citation type="submission" date="2021-01" db="EMBL/GenBank/DDBJ databases">
        <title>Description of Breznakiella homolactica.</title>
        <authorList>
            <person name="Song Y."/>
            <person name="Brune A."/>
        </authorList>
    </citation>
    <scope>NUCLEOTIDE SEQUENCE</scope>
    <source>
        <strain evidence="5">RmG30</strain>
    </source>
</reference>
<dbReference type="InterPro" id="IPR020449">
    <property type="entry name" value="Tscrpt_reg_AraC-type_HTH"/>
</dbReference>
<evidence type="ECO:0000313" key="6">
    <source>
        <dbReference type="Proteomes" id="UP000595917"/>
    </source>
</evidence>
<proteinExistence type="predicted"/>
<dbReference type="PROSITE" id="PS01124">
    <property type="entry name" value="HTH_ARAC_FAMILY_2"/>
    <property type="match status" value="1"/>
</dbReference>
<dbReference type="PANTHER" id="PTHR43280">
    <property type="entry name" value="ARAC-FAMILY TRANSCRIPTIONAL REGULATOR"/>
    <property type="match status" value="1"/>
</dbReference>
<dbReference type="PRINTS" id="PR00032">
    <property type="entry name" value="HTHARAC"/>
</dbReference>
<dbReference type="InterPro" id="IPR018062">
    <property type="entry name" value="HTH_AraC-typ_CS"/>
</dbReference>
<dbReference type="Pfam" id="PF02311">
    <property type="entry name" value="AraC_binding"/>
    <property type="match status" value="1"/>
</dbReference>
<dbReference type="Gene3D" id="2.60.120.10">
    <property type="entry name" value="Jelly Rolls"/>
    <property type="match status" value="1"/>
</dbReference>
<dbReference type="KEGG" id="bhc:JFL75_07875"/>
<dbReference type="InterPro" id="IPR003313">
    <property type="entry name" value="AraC-bd"/>
</dbReference>
<protein>
    <submittedName>
        <fullName evidence="5">Helix-turn-helix transcriptional regulator</fullName>
    </submittedName>
</protein>
<keyword evidence="1" id="KW-0805">Transcription regulation</keyword>
<dbReference type="InterPro" id="IPR018060">
    <property type="entry name" value="HTH_AraC"/>
</dbReference>
<dbReference type="SMART" id="SM00342">
    <property type="entry name" value="HTH_ARAC"/>
    <property type="match status" value="1"/>
</dbReference>
<evidence type="ECO:0000256" key="3">
    <source>
        <dbReference type="ARBA" id="ARBA00023163"/>
    </source>
</evidence>
<dbReference type="InterPro" id="IPR037923">
    <property type="entry name" value="HTH-like"/>
</dbReference>
<dbReference type="InterPro" id="IPR009057">
    <property type="entry name" value="Homeodomain-like_sf"/>
</dbReference>
<keyword evidence="6" id="KW-1185">Reference proteome</keyword>
<dbReference type="SUPFAM" id="SSF51215">
    <property type="entry name" value="Regulatory protein AraC"/>
    <property type="match status" value="1"/>
</dbReference>
<dbReference type="InterPro" id="IPR014710">
    <property type="entry name" value="RmlC-like_jellyroll"/>
</dbReference>
<dbReference type="SUPFAM" id="SSF46689">
    <property type="entry name" value="Homeodomain-like"/>
    <property type="match status" value="2"/>
</dbReference>
<dbReference type="GO" id="GO:0003700">
    <property type="term" value="F:DNA-binding transcription factor activity"/>
    <property type="evidence" value="ECO:0007669"/>
    <property type="project" value="InterPro"/>
</dbReference>
<dbReference type="Gene3D" id="1.10.10.60">
    <property type="entry name" value="Homeodomain-like"/>
    <property type="match status" value="2"/>
</dbReference>
<organism evidence="5 6">
    <name type="scientific">Breznakiella homolactica</name>
    <dbReference type="NCBI Taxonomy" id="2798577"/>
    <lineage>
        <taxon>Bacteria</taxon>
        <taxon>Pseudomonadati</taxon>
        <taxon>Spirochaetota</taxon>
        <taxon>Spirochaetia</taxon>
        <taxon>Spirochaetales</taxon>
        <taxon>Breznakiellaceae</taxon>
        <taxon>Breznakiella</taxon>
    </lineage>
</organism>
<keyword evidence="3" id="KW-0804">Transcription</keyword>
<dbReference type="Proteomes" id="UP000595917">
    <property type="component" value="Chromosome"/>
</dbReference>
<dbReference type="RefSeq" id="WP_215628128.1">
    <property type="nucleotide sequence ID" value="NZ_CP067089.2"/>
</dbReference>
<evidence type="ECO:0000256" key="1">
    <source>
        <dbReference type="ARBA" id="ARBA00023015"/>
    </source>
</evidence>